<feature type="transmembrane region" description="Helical" evidence="1">
    <location>
        <begin position="100"/>
        <end position="126"/>
    </location>
</feature>
<dbReference type="OrthoDB" id="2970935at2"/>
<gene>
    <name evidence="2" type="ORF">GCA01S_024_00260</name>
</gene>
<sequence length="163" mass="18596">MEKRTAVLLAVLFLVGYGVMHMIPFWFGSRLIIFDMDMPHYGGPFAGHRHFAFYQGPAGMMAPHVWMMFGILVFLFHLSLLVIGWVWWKTAGSFKWLGLALMAWGLIGLLPKWALIALAFVAAYLLKKRQQQQTSSIGSWPTPSIQAAHILDEWEKNIKMEDS</sequence>
<feature type="transmembrane region" description="Helical" evidence="1">
    <location>
        <begin position="65"/>
        <end position="88"/>
    </location>
</feature>
<protein>
    <submittedName>
        <fullName evidence="2">Uncharacterized protein</fullName>
    </submittedName>
</protein>
<reference evidence="2 3" key="1">
    <citation type="submission" date="2014-04" db="EMBL/GenBank/DDBJ databases">
        <title>Whole genome shotgun sequence of Geobacillus caldoxylosilyticus NBRC 107762.</title>
        <authorList>
            <person name="Hosoyama A."/>
            <person name="Hosoyama Y."/>
            <person name="Katano-Makiyama Y."/>
            <person name="Tsuchikane K."/>
            <person name="Ohji S."/>
            <person name="Ichikawa N."/>
            <person name="Yamazoe A."/>
            <person name="Fujita N."/>
        </authorList>
    </citation>
    <scope>NUCLEOTIDE SEQUENCE [LARGE SCALE GENOMIC DNA]</scope>
    <source>
        <strain evidence="2 3">NBRC 107762</strain>
    </source>
</reference>
<accession>A0A023DF41</accession>
<comment type="caution">
    <text evidence="2">The sequence shown here is derived from an EMBL/GenBank/DDBJ whole genome shotgun (WGS) entry which is preliminary data.</text>
</comment>
<evidence type="ECO:0000313" key="2">
    <source>
        <dbReference type="EMBL" id="GAJ39661.1"/>
    </source>
</evidence>
<keyword evidence="1" id="KW-0472">Membrane</keyword>
<organism evidence="2 3">
    <name type="scientific">Parageobacillus caldoxylosilyticus NBRC 107762</name>
    <dbReference type="NCBI Taxonomy" id="1220594"/>
    <lineage>
        <taxon>Bacteria</taxon>
        <taxon>Bacillati</taxon>
        <taxon>Bacillota</taxon>
        <taxon>Bacilli</taxon>
        <taxon>Bacillales</taxon>
        <taxon>Anoxybacillaceae</taxon>
        <taxon>Saccharococcus</taxon>
    </lineage>
</organism>
<keyword evidence="3" id="KW-1185">Reference proteome</keyword>
<dbReference type="AlphaFoldDB" id="A0A023DF41"/>
<dbReference type="EMBL" id="BAWO01000024">
    <property type="protein sequence ID" value="GAJ39661.1"/>
    <property type="molecule type" value="Genomic_DNA"/>
</dbReference>
<feature type="transmembrane region" description="Helical" evidence="1">
    <location>
        <begin position="6"/>
        <end position="28"/>
    </location>
</feature>
<name>A0A023DF41_9BACL</name>
<evidence type="ECO:0000313" key="3">
    <source>
        <dbReference type="Proteomes" id="UP000023561"/>
    </source>
</evidence>
<keyword evidence="1" id="KW-1133">Transmembrane helix</keyword>
<dbReference type="RefSeq" id="WP_052510026.1">
    <property type="nucleotide sequence ID" value="NZ_BAWO01000024.1"/>
</dbReference>
<proteinExistence type="predicted"/>
<dbReference type="Proteomes" id="UP000023561">
    <property type="component" value="Unassembled WGS sequence"/>
</dbReference>
<keyword evidence="1" id="KW-0812">Transmembrane</keyword>
<evidence type="ECO:0000256" key="1">
    <source>
        <dbReference type="SAM" id="Phobius"/>
    </source>
</evidence>